<gene>
    <name evidence="2" type="ORF">BDZ94DRAFT_17999</name>
</gene>
<evidence type="ECO:0000313" key="2">
    <source>
        <dbReference type="EMBL" id="KAF9469668.1"/>
    </source>
</evidence>
<dbReference type="SUPFAM" id="SSF52047">
    <property type="entry name" value="RNI-like"/>
    <property type="match status" value="1"/>
</dbReference>
<dbReference type="EMBL" id="MU150229">
    <property type="protein sequence ID" value="KAF9469668.1"/>
    <property type="molecule type" value="Genomic_DNA"/>
</dbReference>
<dbReference type="OrthoDB" id="3353982at2759"/>
<evidence type="ECO:0000313" key="3">
    <source>
        <dbReference type="Proteomes" id="UP000807353"/>
    </source>
</evidence>
<evidence type="ECO:0008006" key="4">
    <source>
        <dbReference type="Google" id="ProtNLM"/>
    </source>
</evidence>
<protein>
    <recommendedName>
        <fullName evidence="4">F-box domain-containing protein</fullName>
    </recommendedName>
</protein>
<keyword evidence="3" id="KW-1185">Reference proteome</keyword>
<organism evidence="2 3">
    <name type="scientific">Collybia nuda</name>
    <dbReference type="NCBI Taxonomy" id="64659"/>
    <lineage>
        <taxon>Eukaryota</taxon>
        <taxon>Fungi</taxon>
        <taxon>Dikarya</taxon>
        <taxon>Basidiomycota</taxon>
        <taxon>Agaricomycotina</taxon>
        <taxon>Agaricomycetes</taxon>
        <taxon>Agaricomycetidae</taxon>
        <taxon>Agaricales</taxon>
        <taxon>Tricholomatineae</taxon>
        <taxon>Clitocybaceae</taxon>
        <taxon>Collybia</taxon>
    </lineage>
</organism>
<dbReference type="Proteomes" id="UP000807353">
    <property type="component" value="Unassembled WGS sequence"/>
</dbReference>
<accession>A0A9P5YGV3</accession>
<reference evidence="2" key="1">
    <citation type="submission" date="2020-11" db="EMBL/GenBank/DDBJ databases">
        <authorList>
            <consortium name="DOE Joint Genome Institute"/>
            <person name="Ahrendt S."/>
            <person name="Riley R."/>
            <person name="Andreopoulos W."/>
            <person name="Labutti K."/>
            <person name="Pangilinan J."/>
            <person name="Ruiz-Duenas F.J."/>
            <person name="Barrasa J.M."/>
            <person name="Sanchez-Garcia M."/>
            <person name="Camarero S."/>
            <person name="Miyauchi S."/>
            <person name="Serrano A."/>
            <person name="Linde D."/>
            <person name="Babiker R."/>
            <person name="Drula E."/>
            <person name="Ayuso-Fernandez I."/>
            <person name="Pacheco R."/>
            <person name="Padilla G."/>
            <person name="Ferreira P."/>
            <person name="Barriuso J."/>
            <person name="Kellner H."/>
            <person name="Castanera R."/>
            <person name="Alfaro M."/>
            <person name="Ramirez L."/>
            <person name="Pisabarro A.G."/>
            <person name="Kuo A."/>
            <person name="Tritt A."/>
            <person name="Lipzen A."/>
            <person name="He G."/>
            <person name="Yan M."/>
            <person name="Ng V."/>
            <person name="Cullen D."/>
            <person name="Martin F."/>
            <person name="Rosso M.-N."/>
            <person name="Henrissat B."/>
            <person name="Hibbett D."/>
            <person name="Martinez A.T."/>
            <person name="Grigoriev I.V."/>
        </authorList>
    </citation>
    <scope>NUCLEOTIDE SEQUENCE</scope>
    <source>
        <strain evidence="2">CBS 247.69</strain>
    </source>
</reference>
<name>A0A9P5YGV3_9AGAR</name>
<dbReference type="AlphaFoldDB" id="A0A9P5YGV3"/>
<dbReference type="InterPro" id="IPR032675">
    <property type="entry name" value="LRR_dom_sf"/>
</dbReference>
<feature type="region of interest" description="Disordered" evidence="1">
    <location>
        <begin position="342"/>
        <end position="365"/>
    </location>
</feature>
<feature type="compositionally biased region" description="Low complexity" evidence="1">
    <location>
        <begin position="345"/>
        <end position="358"/>
    </location>
</feature>
<dbReference type="Gene3D" id="3.80.10.10">
    <property type="entry name" value="Ribonuclease Inhibitor"/>
    <property type="match status" value="1"/>
</dbReference>
<sequence length="552" mass="61553">MSFDNLPVELYSTILLHIPPRFRQQTVLTLSRALPLSPIPLSYLFHSVRISHPDQAVTLNQRLRATNSRQDTQGGESLASLVFEFSLETWKVDADVLINLISLLQNLTSLRLWIGPNFAPEHLEEMFSRYMPNLRHLSLRFRPYVQKATYFQFLKGAYFDSTLAAISAWPPSSHELPTLSIVQDPFLPDPSQIKQRFAQPIVFFRLDPVLSHLVHSPLSCGSLKYLRIRVPARAIVQALITHLNPRPDLGSSMPPLIELLDASTCSILDTDIDTLLVTFKKLKHLILDRCVNLLRGGTGPGMGQELEWWSALGKRCALVGVRRAREKEKEIKAWFETQIRNSASTENDNTNTGTAANNRRPKRGRKGLATATMSLRAPTPSIMPGSLSNAGKARIATQPKLSVPPKIQIIPPLPSLLSLSLSPTIIAHPTSPEIRDLVTTEFEKGWRDGMRVLWEKRGRLGASIARNMNGSTKTRFLKFKEEDCEDVADDFEGLEEIGPDDLKILSEPVNENGFPRLTDIPILCIGGPGQDGGIHRDSCGHSVSQGIWADEP</sequence>
<comment type="caution">
    <text evidence="2">The sequence shown here is derived from an EMBL/GenBank/DDBJ whole genome shotgun (WGS) entry which is preliminary data.</text>
</comment>
<evidence type="ECO:0000256" key="1">
    <source>
        <dbReference type="SAM" id="MobiDB-lite"/>
    </source>
</evidence>
<proteinExistence type="predicted"/>